<dbReference type="PANTHER" id="PTHR30349">
    <property type="entry name" value="PHAGE INTEGRASE-RELATED"/>
    <property type="match status" value="1"/>
</dbReference>
<evidence type="ECO:0000256" key="1">
    <source>
        <dbReference type="ARBA" id="ARBA00023172"/>
    </source>
</evidence>
<dbReference type="GO" id="GO:0003677">
    <property type="term" value="F:DNA binding"/>
    <property type="evidence" value="ECO:0007669"/>
    <property type="project" value="InterPro"/>
</dbReference>
<dbReference type="RefSeq" id="WP_182299969.1">
    <property type="nucleotide sequence ID" value="NZ_CP041969.1"/>
</dbReference>
<dbReference type="Pfam" id="PF00589">
    <property type="entry name" value="Phage_integrase"/>
    <property type="match status" value="1"/>
</dbReference>
<dbReference type="Gene3D" id="1.10.443.10">
    <property type="entry name" value="Intergrase catalytic core"/>
    <property type="match status" value="1"/>
</dbReference>
<gene>
    <name evidence="3" type="ORF">FPL14_23070</name>
</gene>
<keyword evidence="4" id="KW-1185">Reference proteome</keyword>
<dbReference type="KEGG" id="cchl:FPL14_23070"/>
<dbReference type="EMBL" id="CP041969">
    <property type="protein sequence ID" value="QMV43730.1"/>
    <property type="molecule type" value="Genomic_DNA"/>
</dbReference>
<dbReference type="PROSITE" id="PS51898">
    <property type="entry name" value="TYR_RECOMBINASE"/>
    <property type="match status" value="1"/>
</dbReference>
<proteinExistence type="predicted"/>
<dbReference type="GO" id="GO:0006310">
    <property type="term" value="P:DNA recombination"/>
    <property type="evidence" value="ECO:0007669"/>
    <property type="project" value="UniProtKB-KW"/>
</dbReference>
<accession>A0A7G5C3E6</accession>
<evidence type="ECO:0000313" key="3">
    <source>
        <dbReference type="EMBL" id="QMV43730.1"/>
    </source>
</evidence>
<dbReference type="InterPro" id="IPR013762">
    <property type="entry name" value="Integrase-like_cat_sf"/>
</dbReference>
<keyword evidence="1" id="KW-0233">DNA recombination</keyword>
<feature type="domain" description="Tyr recombinase" evidence="2">
    <location>
        <begin position="3"/>
        <end position="177"/>
    </location>
</feature>
<reference evidence="3 4" key="1">
    <citation type="submission" date="2019-07" db="EMBL/GenBank/DDBJ databases">
        <authorList>
            <person name="Kim J.K."/>
            <person name="Cheong H.-M."/>
            <person name="Choi Y."/>
            <person name="Hwang K.J."/>
            <person name="Lee S."/>
            <person name="Choi C."/>
        </authorList>
    </citation>
    <scope>NUCLEOTIDE SEQUENCE [LARGE SCALE GENOMIC DNA]</scope>
    <source>
        <strain evidence="3 4">KS 22</strain>
    </source>
</reference>
<dbReference type="InterPro" id="IPR050090">
    <property type="entry name" value="Tyrosine_recombinase_XerCD"/>
</dbReference>
<dbReference type="AlphaFoldDB" id="A0A7G5C3E6"/>
<evidence type="ECO:0000259" key="2">
    <source>
        <dbReference type="PROSITE" id="PS51898"/>
    </source>
</evidence>
<organism evidence="3 4">
    <name type="scientific">Cohnella cholangitidis</name>
    <dbReference type="NCBI Taxonomy" id="2598458"/>
    <lineage>
        <taxon>Bacteria</taxon>
        <taxon>Bacillati</taxon>
        <taxon>Bacillota</taxon>
        <taxon>Bacilli</taxon>
        <taxon>Bacillales</taxon>
        <taxon>Paenibacillaceae</taxon>
        <taxon>Cohnella</taxon>
    </lineage>
</organism>
<sequence>MKVVQPIRDPDIIADIKVWLKERNERNHILFLTGVDTGLRISDVLKLRVHDVTGTHIAIREGKTGKQKLILISPELKRELKPYISGKSGHEFLFKSRQGRNQPIGRSMAYKILRQVAEEFRLDHIGCHTLRKTFGRTLYFLSGKDVAMVQNFFGHVSQQDTLRYIGESQETLDNLLKRYKSS</sequence>
<protein>
    <submittedName>
        <fullName evidence="3">Tyrosine-type recombinase/integrase</fullName>
    </submittedName>
</protein>
<dbReference type="GO" id="GO:0015074">
    <property type="term" value="P:DNA integration"/>
    <property type="evidence" value="ECO:0007669"/>
    <property type="project" value="InterPro"/>
</dbReference>
<name>A0A7G5C3E6_9BACL</name>
<evidence type="ECO:0000313" key="4">
    <source>
        <dbReference type="Proteomes" id="UP000515679"/>
    </source>
</evidence>
<dbReference type="InterPro" id="IPR011010">
    <property type="entry name" value="DNA_brk_join_enz"/>
</dbReference>
<dbReference type="InterPro" id="IPR002104">
    <property type="entry name" value="Integrase_catalytic"/>
</dbReference>
<dbReference type="Proteomes" id="UP000515679">
    <property type="component" value="Chromosome"/>
</dbReference>
<dbReference type="SUPFAM" id="SSF56349">
    <property type="entry name" value="DNA breaking-rejoining enzymes"/>
    <property type="match status" value="1"/>
</dbReference>
<dbReference type="PANTHER" id="PTHR30349:SF82">
    <property type="entry name" value="INTEGRASE_RECOMBINASE YOEC-RELATED"/>
    <property type="match status" value="1"/>
</dbReference>